<dbReference type="EMBL" id="CP091430">
    <property type="protein sequence ID" value="UVI28864.1"/>
    <property type="molecule type" value="Genomic_DNA"/>
</dbReference>
<dbReference type="RefSeq" id="WP_258384952.1">
    <property type="nucleotide sequence ID" value="NZ_CP091430.1"/>
</dbReference>
<evidence type="ECO:0000313" key="2">
    <source>
        <dbReference type="EMBL" id="UVI28864.1"/>
    </source>
</evidence>
<dbReference type="Proteomes" id="UP001057877">
    <property type="component" value="Chromosome"/>
</dbReference>
<proteinExistence type="predicted"/>
<dbReference type="SUPFAM" id="SSF49344">
    <property type="entry name" value="CBD9-like"/>
    <property type="match status" value="1"/>
</dbReference>
<evidence type="ECO:0000313" key="3">
    <source>
        <dbReference type="Proteomes" id="UP001057877"/>
    </source>
</evidence>
<organism evidence="2 3">
    <name type="scientific">Paenibacillus spongiae</name>
    <dbReference type="NCBI Taxonomy" id="2909671"/>
    <lineage>
        <taxon>Bacteria</taxon>
        <taxon>Bacillati</taxon>
        <taxon>Bacillota</taxon>
        <taxon>Bacilli</taxon>
        <taxon>Bacillales</taxon>
        <taxon>Paenibacillaceae</taxon>
        <taxon>Paenibacillus</taxon>
    </lineage>
</organism>
<sequence>MPKKLRSAPNREMSSGPDGQPHILIREGHNGGAAEYPLTEATIASSVNNNHYTVEIAIPWAELQMIPFAPEEGGTIGMSVLATHGPANWEQIMWVGNGDDQSNWADLRFGGTGR</sequence>
<evidence type="ECO:0000256" key="1">
    <source>
        <dbReference type="SAM" id="MobiDB-lite"/>
    </source>
</evidence>
<dbReference type="Gene3D" id="2.60.40.1190">
    <property type="match status" value="1"/>
</dbReference>
<name>A0ABY5S596_9BACL</name>
<evidence type="ECO:0008006" key="4">
    <source>
        <dbReference type="Google" id="ProtNLM"/>
    </source>
</evidence>
<feature type="region of interest" description="Disordered" evidence="1">
    <location>
        <begin position="1"/>
        <end position="23"/>
    </location>
</feature>
<keyword evidence="3" id="KW-1185">Reference proteome</keyword>
<accession>A0ABY5S596</accession>
<protein>
    <recommendedName>
        <fullName evidence="4">Carbohydrate-binding domain-containing protein</fullName>
    </recommendedName>
</protein>
<gene>
    <name evidence="2" type="ORF">L1F29_26000</name>
</gene>
<reference evidence="2" key="1">
    <citation type="submission" date="2022-01" db="EMBL/GenBank/DDBJ databases">
        <title>Paenibacillus spongiae sp. nov., isolated from marine sponge.</title>
        <authorList>
            <person name="Li Z."/>
            <person name="Zhang M."/>
        </authorList>
    </citation>
    <scope>NUCLEOTIDE SEQUENCE</scope>
    <source>
        <strain evidence="2">PHS-Z3</strain>
    </source>
</reference>